<evidence type="ECO:0000313" key="3">
    <source>
        <dbReference type="EMBL" id="MDC0674491.1"/>
    </source>
</evidence>
<dbReference type="EMBL" id="JAQNDN010000024">
    <property type="protein sequence ID" value="MDC0674491.1"/>
    <property type="molecule type" value="Genomic_DNA"/>
</dbReference>
<dbReference type="SUPFAM" id="SSF50965">
    <property type="entry name" value="Galactose oxidase, central domain"/>
    <property type="match status" value="2"/>
</dbReference>
<comment type="caution">
    <text evidence="3">The sequence shown here is derived from an EMBL/GenBank/DDBJ whole genome shotgun (WGS) entry which is preliminary data.</text>
</comment>
<keyword evidence="2" id="KW-0732">Signal</keyword>
<feature type="chain" id="PRO_5045801442" description="Kelch motif-containing protein" evidence="2">
    <location>
        <begin position="29"/>
        <end position="432"/>
    </location>
</feature>
<dbReference type="InterPro" id="IPR011043">
    <property type="entry name" value="Gal_Oxase/kelch_b-propeller"/>
</dbReference>
<keyword evidence="4" id="KW-1185">Reference proteome</keyword>
<dbReference type="InterPro" id="IPR037293">
    <property type="entry name" value="Gal_Oxidase_central_sf"/>
</dbReference>
<feature type="compositionally biased region" description="Low complexity" evidence="1">
    <location>
        <begin position="46"/>
        <end position="63"/>
    </location>
</feature>
<sequence length="432" mass="44404">MASNVCFARTHLGCTVLLLSLACGPKGADTEPATGDGATTDDVEGTTETTTSATTGTPTEATTTAGIDEPYVYMDEVVALAAPSPRFFGFTLGTLPGGRALLIGGNIVHGKGENKSFEQVPATEVFTVDGGFAPGPALLHPRSYHNSAPAPDGGVLVLGGSSSTDFTDVDVFEIEHIAADGATVAVVGSLTVGRIAGKTIVEPGGTIVALGDDSPLAERFNPATGVTTPLPVETEFGYFSHYFAPLFAAARLPGGEVLLFGGIASNGSDATYFPKGPEIADLDAGTSRQITDDAADQSSFDRQALPLPDGDILLLGHGGHSSDPGPWLVRFDVETETMIPLQTLADPAVRFDKTPHGVLLADGRVWIVGAPGSREDPFTLTQFYEPTTNTLTPGPELPSPIVAGAAVRLDSGPVLLTGFPSAGSALVAFLLK</sequence>
<evidence type="ECO:0008006" key="5">
    <source>
        <dbReference type="Google" id="ProtNLM"/>
    </source>
</evidence>
<organism evidence="3 4">
    <name type="scientific">Nannocystis radixulma</name>
    <dbReference type="NCBI Taxonomy" id="2995305"/>
    <lineage>
        <taxon>Bacteria</taxon>
        <taxon>Pseudomonadati</taxon>
        <taxon>Myxococcota</taxon>
        <taxon>Polyangia</taxon>
        <taxon>Nannocystales</taxon>
        <taxon>Nannocystaceae</taxon>
        <taxon>Nannocystis</taxon>
    </lineage>
</organism>
<evidence type="ECO:0000256" key="1">
    <source>
        <dbReference type="SAM" id="MobiDB-lite"/>
    </source>
</evidence>
<protein>
    <recommendedName>
        <fullName evidence="5">Kelch motif-containing protein</fullName>
    </recommendedName>
</protein>
<proteinExistence type="predicted"/>
<reference evidence="3 4" key="1">
    <citation type="submission" date="2022-11" db="EMBL/GenBank/DDBJ databases">
        <title>Minimal conservation of predation-associated metabolite biosynthetic gene clusters underscores biosynthetic potential of Myxococcota including descriptions for ten novel species: Archangium lansinium sp. nov., Myxococcus landrumus sp. nov., Nannocystis bai.</title>
        <authorList>
            <person name="Ahearne A."/>
            <person name="Stevens C."/>
            <person name="Dowd S."/>
        </authorList>
    </citation>
    <scope>NUCLEOTIDE SEQUENCE [LARGE SCALE GENOMIC DNA]</scope>
    <source>
        <strain evidence="3 4">NCELM</strain>
    </source>
</reference>
<dbReference type="InterPro" id="IPR015915">
    <property type="entry name" value="Kelch-typ_b-propeller"/>
</dbReference>
<evidence type="ECO:0000313" key="4">
    <source>
        <dbReference type="Proteomes" id="UP001217838"/>
    </source>
</evidence>
<name>A0ABT5BK09_9BACT</name>
<dbReference type="RefSeq" id="WP_272008781.1">
    <property type="nucleotide sequence ID" value="NZ_JAQNDN010000024.1"/>
</dbReference>
<dbReference type="Proteomes" id="UP001217838">
    <property type="component" value="Unassembled WGS sequence"/>
</dbReference>
<feature type="region of interest" description="Disordered" evidence="1">
    <location>
        <begin position="28"/>
        <end position="63"/>
    </location>
</feature>
<dbReference type="Gene3D" id="2.130.10.80">
    <property type="entry name" value="Galactose oxidase/kelch, beta-propeller"/>
    <property type="match status" value="1"/>
</dbReference>
<dbReference type="Gene3D" id="2.120.10.80">
    <property type="entry name" value="Kelch-type beta propeller"/>
    <property type="match status" value="1"/>
</dbReference>
<evidence type="ECO:0000256" key="2">
    <source>
        <dbReference type="SAM" id="SignalP"/>
    </source>
</evidence>
<gene>
    <name evidence="3" type="ORF">POL58_42485</name>
</gene>
<feature type="signal peptide" evidence="2">
    <location>
        <begin position="1"/>
        <end position="28"/>
    </location>
</feature>
<accession>A0ABT5BK09</accession>